<proteinExistence type="predicted"/>
<dbReference type="EMBL" id="KV784356">
    <property type="protein sequence ID" value="OEU18247.1"/>
    <property type="molecule type" value="Genomic_DNA"/>
</dbReference>
<dbReference type="Proteomes" id="UP000095751">
    <property type="component" value="Unassembled WGS sequence"/>
</dbReference>
<dbReference type="InParanoid" id="A0A1E7FJB8"/>
<gene>
    <name evidence="1" type="ORF">FRACYDRAFT_236519</name>
</gene>
<reference evidence="1 2" key="1">
    <citation type="submission" date="2016-09" db="EMBL/GenBank/DDBJ databases">
        <title>Extensive genetic diversity and differential bi-allelic expression allows diatom success in the polar Southern Ocean.</title>
        <authorList>
            <consortium name="DOE Joint Genome Institute"/>
            <person name="Mock T."/>
            <person name="Otillar R.P."/>
            <person name="Strauss J."/>
            <person name="Dupont C."/>
            <person name="Frickenhaus S."/>
            <person name="Maumus F."/>
            <person name="Mcmullan M."/>
            <person name="Sanges R."/>
            <person name="Schmutz J."/>
            <person name="Toseland A."/>
            <person name="Valas R."/>
            <person name="Veluchamy A."/>
            <person name="Ward B.J."/>
            <person name="Allen A."/>
            <person name="Barry K."/>
            <person name="Falciatore A."/>
            <person name="Ferrante M."/>
            <person name="Fortunato A.E."/>
            <person name="Gloeckner G."/>
            <person name="Gruber A."/>
            <person name="Hipkin R."/>
            <person name="Janech M."/>
            <person name="Kroth P."/>
            <person name="Leese F."/>
            <person name="Lindquist E."/>
            <person name="Lyon B.R."/>
            <person name="Martin J."/>
            <person name="Mayer C."/>
            <person name="Parker M."/>
            <person name="Quesneville H."/>
            <person name="Raymond J."/>
            <person name="Uhlig C."/>
            <person name="Valentin K.U."/>
            <person name="Worden A.Z."/>
            <person name="Armbrust E.V."/>
            <person name="Bowler C."/>
            <person name="Green B."/>
            <person name="Moulton V."/>
            <person name="Van Oosterhout C."/>
            <person name="Grigoriev I."/>
        </authorList>
    </citation>
    <scope>NUCLEOTIDE SEQUENCE [LARGE SCALE GENOMIC DNA]</scope>
    <source>
        <strain evidence="1 2">CCMP1102</strain>
    </source>
</reference>
<organism evidence="1 2">
    <name type="scientific">Fragilariopsis cylindrus CCMP1102</name>
    <dbReference type="NCBI Taxonomy" id="635003"/>
    <lineage>
        <taxon>Eukaryota</taxon>
        <taxon>Sar</taxon>
        <taxon>Stramenopiles</taxon>
        <taxon>Ochrophyta</taxon>
        <taxon>Bacillariophyta</taxon>
        <taxon>Bacillariophyceae</taxon>
        <taxon>Bacillariophycidae</taxon>
        <taxon>Bacillariales</taxon>
        <taxon>Bacillariaceae</taxon>
        <taxon>Fragilariopsis</taxon>
    </lineage>
</organism>
<dbReference type="KEGG" id="fcy:FRACYDRAFT_236519"/>
<evidence type="ECO:0000313" key="2">
    <source>
        <dbReference type="Proteomes" id="UP000095751"/>
    </source>
</evidence>
<dbReference type="AlphaFoldDB" id="A0A1E7FJB8"/>
<dbReference type="OrthoDB" id="54393at2759"/>
<keyword evidence="2" id="KW-1185">Reference proteome</keyword>
<name>A0A1E7FJB8_9STRA</name>
<evidence type="ECO:0000313" key="1">
    <source>
        <dbReference type="EMBL" id="OEU18247.1"/>
    </source>
</evidence>
<sequence>MSQCFPIIIATVIIILAMTTTTITVTNAEVIYDQFDSGGATIISDIGGSSWFDSSRWTNILKVPSSVDTVWIDESNTYVAIDSTREIAEVKELIIGRSGESNAMESVQVDLLEGGTTLNVAANMIIGQYLESDATVYASHGSEITIGETLTIGSEGSGLVFLKGTAQITANDINICDDSTTDSTAAAKRSGCRLIMDNDSKLIVNGNKKLKLNTMIQNGLIVSSSPEIIKRFEIIESNGTTTVTIIDVLPINAPVQIAFTRGYTREYPFDG</sequence>
<protein>
    <submittedName>
        <fullName evidence="1">Uncharacterized protein</fullName>
    </submittedName>
</protein>
<accession>A0A1E7FJB8</accession>